<evidence type="ECO:0000313" key="26">
    <source>
        <dbReference type="Proteomes" id="UP000825935"/>
    </source>
</evidence>
<comment type="function">
    <text evidence="19">Catalyzes the 2 serial methylation steps for the conversion of the 7-monomethylguanosine (m(7)G) caps of snRNAs and snoRNAs to a 2,2,7-trimethylguanosine (m(2,2,7)G) cap structure. The enzyme is specific for guanine, and N7 methylation must precede N2 methylation. Hypermethylation of the m7G cap of U snRNAs leads to their concentration in nuclear foci, their colocalization with coilin and the formation of canonical Cajal bodies (CBs). Plays a role in transcriptional regulation.</text>
</comment>
<keyword evidence="5" id="KW-0963">Cytoplasm</keyword>
<evidence type="ECO:0000256" key="18">
    <source>
        <dbReference type="ARBA" id="ARBA00049790"/>
    </source>
</evidence>
<evidence type="ECO:0000256" key="10">
    <source>
        <dbReference type="ARBA" id="ARBA00023015"/>
    </source>
</evidence>
<sequence>MEEDSTVDDDLLFRVFDVYLSDHHFPYQSQSSSLPPLEALSDEDRRGEGRRGVKEDEGQQREAEILDEDVEQMLSLGLPSSFSSSGYHRTSSHRSTRQRKVRPYDQATVFPDVVDKSDMKVLFQVDTSQVIMDGSVEDAVGEFSTGRTDHCADMKRIDTLTISCSTCLNDGERLASMYDVTSDSKQLAPSSICESRTLIFTGEASQNLPSSPNCGENELGLKAVVSDTVLITENGLAMTRTKNMASEDQTTDNSEITDQENLLLDHKLHSSSSFLSSIGHDTEAEDMFIDVTMTTENANLVTTDKDKASEVLRVDGSKVMVQEDSFIDDRFQRRILKPPAVQSMDISDSAIHKERDERTGNMLVEPIDRNKHVKEVSMGDLRDSNWLPCWDSYYSCYYFYNVETEESKWEPPVGFEPYASISSIQSNKLDNVARSQLTTDMNDDKEAFFQDDFEKNYLPYEFSSIDLMSRSPNDDVRIIEDGDASKSTSKYFTLSVMDVSADENASFKSSSAGRVNQSIRERGNDLTVSKDVTSFVINDSSNLKKVEGDALTLPSSCLYLHEVVRRSTSCLADHQQMVVMTDSDLKDERFSLLQNPENNTDFSSFGNDNWSVYWDAHYGRYYFYNTKTLECTWQPPTGYEAYAGNEYSADQSGNHGEAEVPFVNSFKADSLQSVDCPFLDAIDPENQKINIEKESEEQVDLDSQNSICDDITNRTVEADAVNMEGVNCKASRVKSRAKKSAQYFIQLANQHVDAGTVSPMISKYWFQRFHLFSKYELGVKLDEEGWFSVTPEAIAKQHALRCRQGSVVVDAFVGVGGNAIQFALAGHYVIAIDSDPRRIEYAYHNAQVYGVADRIDFVLGDFFSVSSSISADVIFLAPPWGGPQYLDVDVYDILTMLQPKDGLTLLNLAHSIAPNIIFFLPRNVDINQLSALQKMVSFSCSCEVERNFLNGKLKAVTAYFGQFESIVNPEITF</sequence>
<evidence type="ECO:0000256" key="20">
    <source>
        <dbReference type="ARBA" id="ARBA00064494"/>
    </source>
</evidence>
<keyword evidence="6" id="KW-0597">Phosphoprotein</keyword>
<keyword evidence="7" id="KW-0489">Methyltransferase</keyword>
<dbReference type="EMBL" id="CM035422">
    <property type="protein sequence ID" value="KAH7372939.1"/>
    <property type="molecule type" value="Genomic_DNA"/>
</dbReference>
<dbReference type="PANTHER" id="PTHR14741">
    <property type="entry name" value="S-ADENOSYLMETHIONINE-DEPENDENT METHYLTRANSFERASE RELATED"/>
    <property type="match status" value="1"/>
</dbReference>
<comment type="caution">
    <text evidence="25">The sequence shown here is derived from an EMBL/GenBank/DDBJ whole genome shotgun (WGS) entry which is preliminary data.</text>
</comment>
<accession>A0A8T2SV34</accession>
<evidence type="ECO:0000256" key="7">
    <source>
        <dbReference type="ARBA" id="ARBA00022603"/>
    </source>
</evidence>
<dbReference type="GO" id="GO:0071164">
    <property type="term" value="F:RNA cap trimethylguanosine synthase activity"/>
    <property type="evidence" value="ECO:0007669"/>
    <property type="project" value="TreeGrafter"/>
</dbReference>
<evidence type="ECO:0000259" key="24">
    <source>
        <dbReference type="PROSITE" id="PS50020"/>
    </source>
</evidence>
<evidence type="ECO:0000256" key="3">
    <source>
        <dbReference type="ARBA" id="ARBA00004604"/>
    </source>
</evidence>
<dbReference type="PROSITE" id="PS50020">
    <property type="entry name" value="WW_DOMAIN_2"/>
    <property type="match status" value="2"/>
</dbReference>
<comment type="catalytic activity">
    <reaction evidence="14">
        <text>a 5'-end (N(2),N(7)-dimethyl 5'-triphosphoguanosine)-ribonucleoside in snoRNA + S-adenosyl-L-methionine = a 5'-end (N(2),N(2),N(7)-trimethyl 5'-triphosphoguanosine)-ribonucleoside in snoRNA + S-adenosyl-L-homocysteine + H(+)</text>
        <dbReference type="Rhea" id="RHEA:78507"/>
        <dbReference type="Rhea" id="RHEA-COMP:19088"/>
        <dbReference type="Rhea" id="RHEA-COMP:19090"/>
        <dbReference type="ChEBI" id="CHEBI:15378"/>
        <dbReference type="ChEBI" id="CHEBI:57856"/>
        <dbReference type="ChEBI" id="CHEBI:59789"/>
        <dbReference type="ChEBI" id="CHEBI:167623"/>
        <dbReference type="ChEBI" id="CHEBI:172880"/>
    </reaction>
    <physiologicalReaction direction="left-to-right" evidence="14">
        <dbReference type="Rhea" id="RHEA:78508"/>
    </physiologicalReaction>
</comment>
<reference evidence="25" key="1">
    <citation type="submission" date="2021-08" db="EMBL/GenBank/DDBJ databases">
        <title>WGS assembly of Ceratopteris richardii.</title>
        <authorList>
            <person name="Marchant D.B."/>
            <person name="Chen G."/>
            <person name="Jenkins J."/>
            <person name="Shu S."/>
            <person name="Leebens-Mack J."/>
            <person name="Grimwood J."/>
            <person name="Schmutz J."/>
            <person name="Soltis P."/>
            <person name="Soltis D."/>
            <person name="Chen Z.-H."/>
        </authorList>
    </citation>
    <scope>NUCLEOTIDE SEQUENCE</scope>
    <source>
        <strain evidence="25">Whitten #5841</strain>
        <tissue evidence="25">Leaf</tissue>
    </source>
</reference>
<evidence type="ECO:0000256" key="5">
    <source>
        <dbReference type="ARBA" id="ARBA00022490"/>
    </source>
</evidence>
<evidence type="ECO:0000256" key="6">
    <source>
        <dbReference type="ARBA" id="ARBA00022553"/>
    </source>
</evidence>
<dbReference type="InterPro" id="IPR029063">
    <property type="entry name" value="SAM-dependent_MTases_sf"/>
</dbReference>
<dbReference type="GO" id="GO:0005737">
    <property type="term" value="C:cytoplasm"/>
    <property type="evidence" value="ECO:0007669"/>
    <property type="project" value="UniProtKB-SubCell"/>
</dbReference>
<evidence type="ECO:0000256" key="16">
    <source>
        <dbReference type="ARBA" id="ARBA00048763"/>
    </source>
</evidence>
<evidence type="ECO:0000256" key="4">
    <source>
        <dbReference type="ARBA" id="ARBA00018517"/>
    </source>
</evidence>
<feature type="domain" description="WW" evidence="24">
    <location>
        <begin position="384"/>
        <end position="414"/>
    </location>
</feature>
<dbReference type="Pfam" id="PF09445">
    <property type="entry name" value="Methyltransf_15"/>
    <property type="match status" value="1"/>
</dbReference>
<gene>
    <name evidence="25" type="ORF">KP509_17G030300</name>
</gene>
<evidence type="ECO:0000256" key="13">
    <source>
        <dbReference type="ARBA" id="ARBA00025783"/>
    </source>
</evidence>
<proteinExistence type="inferred from homology"/>
<evidence type="ECO:0000256" key="14">
    <source>
        <dbReference type="ARBA" id="ARBA00047418"/>
    </source>
</evidence>
<evidence type="ECO:0000256" key="21">
    <source>
        <dbReference type="ARBA" id="ARBA00079339"/>
    </source>
</evidence>
<comment type="similarity">
    <text evidence="13">Belongs to the methyltransferase superfamily. Trimethylguanosine synthase family.</text>
</comment>
<comment type="subcellular location">
    <subcellularLocation>
        <location evidence="2">Cytoplasm</location>
    </subcellularLocation>
    <subcellularLocation>
        <location evidence="1">Nucleus</location>
        <location evidence="1">Cajal body</location>
    </subcellularLocation>
    <subcellularLocation>
        <location evidence="3">Nucleus</location>
        <location evidence="3">Nucleolus</location>
    </subcellularLocation>
</comment>
<dbReference type="SUPFAM" id="SSF51045">
    <property type="entry name" value="WW domain"/>
    <property type="match status" value="1"/>
</dbReference>
<evidence type="ECO:0000256" key="9">
    <source>
        <dbReference type="ARBA" id="ARBA00022691"/>
    </source>
</evidence>
<feature type="region of interest" description="Disordered" evidence="23">
    <location>
        <begin position="78"/>
        <end position="102"/>
    </location>
</feature>
<dbReference type="InterPro" id="IPR019012">
    <property type="entry name" value="RNA_cap_Gua-N2-MeTrfase"/>
</dbReference>
<dbReference type="Gene3D" id="3.40.50.150">
    <property type="entry name" value="Vaccinia Virus protein VP39"/>
    <property type="match status" value="1"/>
</dbReference>
<dbReference type="FunFam" id="3.40.50.150:FF:000066">
    <property type="entry name" value="Trimethylguanosine synthase 1"/>
    <property type="match status" value="1"/>
</dbReference>
<evidence type="ECO:0000256" key="8">
    <source>
        <dbReference type="ARBA" id="ARBA00022679"/>
    </source>
</evidence>
<dbReference type="GO" id="GO:0005730">
    <property type="term" value="C:nucleolus"/>
    <property type="evidence" value="ECO:0007669"/>
    <property type="project" value="UniProtKB-SubCell"/>
</dbReference>
<evidence type="ECO:0000256" key="23">
    <source>
        <dbReference type="SAM" id="MobiDB-lite"/>
    </source>
</evidence>
<evidence type="ECO:0000256" key="19">
    <source>
        <dbReference type="ARBA" id="ARBA00057179"/>
    </source>
</evidence>
<name>A0A8T2SV34_CERRI</name>
<dbReference type="Gene3D" id="2.20.70.10">
    <property type="match status" value="2"/>
</dbReference>
<evidence type="ECO:0000256" key="15">
    <source>
        <dbReference type="ARBA" id="ARBA00048740"/>
    </source>
</evidence>
<feature type="domain" description="WW" evidence="24">
    <location>
        <begin position="610"/>
        <end position="638"/>
    </location>
</feature>
<evidence type="ECO:0000313" key="25">
    <source>
        <dbReference type="EMBL" id="KAH7372939.1"/>
    </source>
</evidence>
<dbReference type="OrthoDB" id="194443at2759"/>
<feature type="compositionally biased region" description="Basic and acidic residues" evidence="23">
    <location>
        <begin position="42"/>
        <end position="62"/>
    </location>
</feature>
<keyword evidence="12" id="KW-0539">Nucleus</keyword>
<dbReference type="GO" id="GO:0015030">
    <property type="term" value="C:Cajal body"/>
    <property type="evidence" value="ECO:0007669"/>
    <property type="project" value="UniProtKB-SubCell"/>
</dbReference>
<dbReference type="CDD" id="cd00201">
    <property type="entry name" value="WW"/>
    <property type="match status" value="2"/>
</dbReference>
<dbReference type="SUPFAM" id="SSF53335">
    <property type="entry name" value="S-adenosyl-L-methionine-dependent methyltransferases"/>
    <property type="match status" value="1"/>
</dbReference>
<evidence type="ECO:0000256" key="12">
    <source>
        <dbReference type="ARBA" id="ARBA00023242"/>
    </source>
</evidence>
<dbReference type="CDD" id="cd02440">
    <property type="entry name" value="AdoMet_MTases"/>
    <property type="match status" value="1"/>
</dbReference>
<keyword evidence="11" id="KW-0804">Transcription</keyword>
<comment type="subunit">
    <text evidence="20">May form homooligomers. Interacts with CREBBP/CBP, EED/WAIT1, EP300/P300, NCOA6/PRIP, PPARBP/PBP and SMN.</text>
</comment>
<dbReference type="AlphaFoldDB" id="A0A8T2SV34"/>
<evidence type="ECO:0000256" key="22">
    <source>
        <dbReference type="ARBA" id="ARBA00081504"/>
    </source>
</evidence>
<dbReference type="InterPro" id="IPR036020">
    <property type="entry name" value="WW_dom_sf"/>
</dbReference>
<keyword evidence="26" id="KW-1185">Reference proteome</keyword>
<dbReference type="Pfam" id="PF00397">
    <property type="entry name" value="WW"/>
    <property type="match status" value="1"/>
</dbReference>
<dbReference type="Proteomes" id="UP000825935">
    <property type="component" value="Chromosome 17"/>
</dbReference>
<evidence type="ECO:0000256" key="11">
    <source>
        <dbReference type="ARBA" id="ARBA00023163"/>
    </source>
</evidence>
<comment type="catalytic activity">
    <reaction evidence="16">
        <text>a 5'-end (N(2),N(7)-dimethyl 5'-triphosphoguanosine)-ribonucleoside in snRNA + S-adenosyl-L-methionine = a 5'-end (N(2),N(2),N(7)-trimethyl 5'-triphosphoguanosine)-ribonucleoside in snRNA + S-adenosyl-L-homocysteine + H(+)</text>
        <dbReference type="Rhea" id="RHEA:78479"/>
        <dbReference type="Rhea" id="RHEA-COMP:19087"/>
        <dbReference type="Rhea" id="RHEA-COMP:19089"/>
        <dbReference type="ChEBI" id="CHEBI:15378"/>
        <dbReference type="ChEBI" id="CHEBI:57856"/>
        <dbReference type="ChEBI" id="CHEBI:59789"/>
        <dbReference type="ChEBI" id="CHEBI:167623"/>
        <dbReference type="ChEBI" id="CHEBI:172880"/>
    </reaction>
    <physiologicalReaction direction="left-to-right" evidence="16">
        <dbReference type="Rhea" id="RHEA:78480"/>
    </physiologicalReaction>
</comment>
<evidence type="ECO:0000256" key="2">
    <source>
        <dbReference type="ARBA" id="ARBA00004496"/>
    </source>
</evidence>
<keyword evidence="9" id="KW-0949">S-adenosyl-L-methionine</keyword>
<protein>
    <recommendedName>
        <fullName evidence="4">Trimethylguanosine synthase</fullName>
    </recommendedName>
    <alternativeName>
        <fullName evidence="18">Cap-specific guanine-N(2) methyltransferase</fullName>
    </alternativeName>
    <alternativeName>
        <fullName evidence="21">Nuclear receptor coactivator 6-interacting protein</fullName>
    </alternativeName>
    <alternativeName>
        <fullName evidence="22">PRIP-interacting protein with methyltransferase motif</fullName>
    </alternativeName>
</protein>
<comment type="catalytic activity">
    <reaction evidence="17">
        <text>a 5'-end (N(7)-methyl 5'-triphosphoguanosine)-ribonucleoside in snRNA + S-adenosyl-L-methionine = a 5'-end (N(2),N(7)-dimethyl 5'-triphosphoguanosine)-ribonucleoside in snRNA + S-adenosyl-L-homocysteine + H(+)</text>
        <dbReference type="Rhea" id="RHEA:78471"/>
        <dbReference type="Rhea" id="RHEA-COMP:19085"/>
        <dbReference type="Rhea" id="RHEA-COMP:19087"/>
        <dbReference type="ChEBI" id="CHEBI:15378"/>
        <dbReference type="ChEBI" id="CHEBI:57856"/>
        <dbReference type="ChEBI" id="CHEBI:59789"/>
        <dbReference type="ChEBI" id="CHEBI:156461"/>
        <dbReference type="ChEBI" id="CHEBI:172880"/>
    </reaction>
    <physiologicalReaction direction="left-to-right" evidence="17">
        <dbReference type="Rhea" id="RHEA:78472"/>
    </physiologicalReaction>
</comment>
<dbReference type="PANTHER" id="PTHR14741:SF32">
    <property type="entry name" value="TRIMETHYLGUANOSINE SYNTHASE"/>
    <property type="match status" value="1"/>
</dbReference>
<organism evidence="25 26">
    <name type="scientific">Ceratopteris richardii</name>
    <name type="common">Triangle waterfern</name>
    <dbReference type="NCBI Taxonomy" id="49495"/>
    <lineage>
        <taxon>Eukaryota</taxon>
        <taxon>Viridiplantae</taxon>
        <taxon>Streptophyta</taxon>
        <taxon>Embryophyta</taxon>
        <taxon>Tracheophyta</taxon>
        <taxon>Polypodiopsida</taxon>
        <taxon>Polypodiidae</taxon>
        <taxon>Polypodiales</taxon>
        <taxon>Pteridineae</taxon>
        <taxon>Pteridaceae</taxon>
        <taxon>Parkerioideae</taxon>
        <taxon>Ceratopteris</taxon>
    </lineage>
</organism>
<feature type="compositionally biased region" description="Low complexity" evidence="23">
    <location>
        <begin position="28"/>
        <end position="37"/>
    </location>
</feature>
<comment type="catalytic activity">
    <reaction evidence="15">
        <text>a 5'-end (N(7)-methyl 5'-triphosphoguanosine)-ribonucleoside in snoRNA + S-adenosyl-L-methionine = a 5'-end (N(2),N(7)-dimethyl 5'-triphosphoguanosine)-ribonucleoside in snoRNA + S-adenosyl-L-homocysteine + H(+)</text>
        <dbReference type="Rhea" id="RHEA:78475"/>
        <dbReference type="Rhea" id="RHEA-COMP:19086"/>
        <dbReference type="Rhea" id="RHEA-COMP:19088"/>
        <dbReference type="ChEBI" id="CHEBI:15378"/>
        <dbReference type="ChEBI" id="CHEBI:57856"/>
        <dbReference type="ChEBI" id="CHEBI:59789"/>
        <dbReference type="ChEBI" id="CHEBI:156461"/>
        <dbReference type="ChEBI" id="CHEBI:172880"/>
    </reaction>
    <physiologicalReaction direction="left-to-right" evidence="15">
        <dbReference type="Rhea" id="RHEA:78476"/>
    </physiologicalReaction>
</comment>
<feature type="compositionally biased region" description="Low complexity" evidence="23">
    <location>
        <begin position="78"/>
        <end position="89"/>
    </location>
</feature>
<feature type="region of interest" description="Disordered" evidence="23">
    <location>
        <begin position="27"/>
        <end position="62"/>
    </location>
</feature>
<evidence type="ECO:0000256" key="17">
    <source>
        <dbReference type="ARBA" id="ARBA00049075"/>
    </source>
</evidence>
<evidence type="ECO:0000256" key="1">
    <source>
        <dbReference type="ARBA" id="ARBA00004408"/>
    </source>
</evidence>
<dbReference type="InterPro" id="IPR001202">
    <property type="entry name" value="WW_dom"/>
</dbReference>
<dbReference type="SMART" id="SM00456">
    <property type="entry name" value="WW"/>
    <property type="match status" value="2"/>
</dbReference>
<feature type="compositionally biased region" description="Basic residues" evidence="23">
    <location>
        <begin position="90"/>
        <end position="101"/>
    </location>
</feature>
<keyword evidence="8" id="KW-0808">Transferase</keyword>
<keyword evidence="10" id="KW-0805">Transcription regulation</keyword>